<dbReference type="EC" id="2.7.7.61" evidence="1"/>
<dbReference type="RefSeq" id="WP_302049389.1">
    <property type="nucleotide sequence ID" value="NZ_JAMJEV010000014.1"/>
</dbReference>
<dbReference type="GO" id="GO:0050519">
    <property type="term" value="F:holo-citrate lyase synthase activity"/>
    <property type="evidence" value="ECO:0007669"/>
    <property type="project" value="UniProtKB-EC"/>
</dbReference>
<keyword evidence="6" id="KW-1185">Reference proteome</keyword>
<keyword evidence="3 5" id="KW-0548">Nucleotidyltransferase</keyword>
<evidence type="ECO:0000313" key="6">
    <source>
        <dbReference type="Proteomes" id="UP001176021"/>
    </source>
</evidence>
<dbReference type="NCBIfam" id="TIGR03124">
    <property type="entry name" value="citrate_citX"/>
    <property type="match status" value="1"/>
</dbReference>
<dbReference type="Pfam" id="PF03802">
    <property type="entry name" value="CitX"/>
    <property type="match status" value="1"/>
</dbReference>
<keyword evidence="5" id="KW-0456">Lyase</keyword>
<reference evidence="5" key="1">
    <citation type="submission" date="2022-05" db="EMBL/GenBank/DDBJ databases">
        <title>Expanded diversity of anoxic marine methylotrophy in a Black Sea sulfate reducing microorganism.</title>
        <authorList>
            <person name="Fischer P.Q."/>
            <person name="Stams A.J.M."/>
            <person name="Villanueva L."/>
            <person name="Sousa D.Z."/>
        </authorList>
    </citation>
    <scope>NUCLEOTIDE SEQUENCE</scope>
    <source>
        <strain evidence="5">P130</strain>
    </source>
</reference>
<sequence>MERYTVNDLLEARERRAELIDSLLKRYQIPMLVMRVNYPGLQKTNDLTLTIIQEMSALICTVLGEKVFYKTLQQGAEGPIFLAAVKEEAIALKRITVNLEEKHVLGRCLDLDVYDSLGRSISRQELGYPSRKCYVCEDYAQHCVRSRRHGEHEVIEYIEDRFKRYRKMRI</sequence>
<name>A0ABT8QSX4_9FIRM</name>
<organism evidence="5 6">
    <name type="scientific">Desulfosporosinus nitroreducens</name>
    <dbReference type="NCBI Taxonomy" id="2018668"/>
    <lineage>
        <taxon>Bacteria</taxon>
        <taxon>Bacillati</taxon>
        <taxon>Bacillota</taxon>
        <taxon>Clostridia</taxon>
        <taxon>Eubacteriales</taxon>
        <taxon>Desulfitobacteriaceae</taxon>
        <taxon>Desulfosporosinus</taxon>
    </lineage>
</organism>
<evidence type="ECO:0000256" key="1">
    <source>
        <dbReference type="ARBA" id="ARBA00012524"/>
    </source>
</evidence>
<proteinExistence type="predicted"/>
<evidence type="ECO:0000256" key="4">
    <source>
        <dbReference type="ARBA" id="ARBA00048574"/>
    </source>
</evidence>
<gene>
    <name evidence="5" type="primary">citX</name>
    <name evidence="5" type="ORF">M8H41_16575</name>
</gene>
<keyword evidence="2 5" id="KW-0808">Transferase</keyword>
<comment type="catalytic activity">
    <reaction evidence="4">
        <text>apo-[citrate lyase ACP] + 2'-(5''-triphospho-alpha-D-ribosyl)-3'-dephospho-CoA = holo-[citrate lyase ACP] + diphosphate</text>
        <dbReference type="Rhea" id="RHEA:16333"/>
        <dbReference type="Rhea" id="RHEA-COMP:10157"/>
        <dbReference type="Rhea" id="RHEA-COMP:10158"/>
        <dbReference type="ChEBI" id="CHEBI:29999"/>
        <dbReference type="ChEBI" id="CHEBI:33019"/>
        <dbReference type="ChEBI" id="CHEBI:61378"/>
        <dbReference type="ChEBI" id="CHEBI:82683"/>
        <dbReference type="EC" id="2.7.7.61"/>
    </reaction>
</comment>
<dbReference type="Proteomes" id="UP001176021">
    <property type="component" value="Unassembled WGS sequence"/>
</dbReference>
<dbReference type="GO" id="GO:0016829">
    <property type="term" value="F:lyase activity"/>
    <property type="evidence" value="ECO:0007669"/>
    <property type="project" value="UniProtKB-KW"/>
</dbReference>
<dbReference type="EMBL" id="JAMJEV010000014">
    <property type="protein sequence ID" value="MDO0824456.1"/>
    <property type="molecule type" value="Genomic_DNA"/>
</dbReference>
<accession>A0ABT8QSX4</accession>
<evidence type="ECO:0000256" key="2">
    <source>
        <dbReference type="ARBA" id="ARBA00022679"/>
    </source>
</evidence>
<dbReference type="InterPro" id="IPR005551">
    <property type="entry name" value="CitX"/>
</dbReference>
<comment type="caution">
    <text evidence="5">The sequence shown here is derived from an EMBL/GenBank/DDBJ whole genome shotgun (WGS) entry which is preliminary data.</text>
</comment>
<evidence type="ECO:0000256" key="3">
    <source>
        <dbReference type="ARBA" id="ARBA00022695"/>
    </source>
</evidence>
<protein>
    <recommendedName>
        <fullName evidence="1">citrate lyase holo-[acyl-carrier protein] synthase</fullName>
        <ecNumber evidence="1">2.7.7.61</ecNumber>
    </recommendedName>
</protein>
<evidence type="ECO:0000313" key="5">
    <source>
        <dbReference type="EMBL" id="MDO0824456.1"/>
    </source>
</evidence>